<accession>A0A6V7RDI0</accession>
<dbReference type="InterPro" id="IPR009907">
    <property type="entry name" value="RpoY"/>
</dbReference>
<evidence type="ECO:0000256" key="2">
    <source>
        <dbReference type="ARBA" id="ARBA00022679"/>
    </source>
</evidence>
<keyword evidence="3" id="KW-0548">Nucleotidyltransferase</keyword>
<dbReference type="AlphaFoldDB" id="A0A6V7RDI0"/>
<dbReference type="EMBL" id="CAJEWE010000010">
    <property type="protein sequence ID" value="CAD2075635.1"/>
    <property type="molecule type" value="Genomic_DNA"/>
</dbReference>
<evidence type="ECO:0000313" key="6">
    <source>
        <dbReference type="Proteomes" id="UP000521032"/>
    </source>
</evidence>
<evidence type="ECO:0008006" key="7">
    <source>
        <dbReference type="Google" id="ProtNLM"/>
    </source>
</evidence>
<evidence type="ECO:0000256" key="4">
    <source>
        <dbReference type="ARBA" id="ARBA00023163"/>
    </source>
</evidence>
<dbReference type="RefSeq" id="WP_186086738.1">
    <property type="nucleotide sequence ID" value="NZ_BMDB01000001.1"/>
</dbReference>
<dbReference type="Gene3D" id="3.10.20.730">
    <property type="entry name" value="RNAP, epsilon subunit-like"/>
    <property type="match status" value="1"/>
</dbReference>
<gene>
    <name evidence="5" type="ORF">JEOSCH030_00877</name>
</gene>
<reference evidence="5 6" key="1">
    <citation type="submission" date="2020-07" db="EMBL/GenBank/DDBJ databases">
        <authorList>
            <person name="Criscuolo A."/>
        </authorList>
    </citation>
    <scope>NUCLEOTIDE SEQUENCE [LARGE SCALE GENOMIC DNA]</scope>
    <source>
        <strain evidence="6">CIP 111030</strain>
    </source>
</reference>
<evidence type="ECO:0000256" key="1">
    <source>
        <dbReference type="ARBA" id="ARBA00022478"/>
    </source>
</evidence>
<keyword evidence="6" id="KW-1185">Reference proteome</keyword>
<protein>
    <recommendedName>
        <fullName evidence="7">DNA-directed RNA polymerase subunit epsilon</fullName>
    </recommendedName>
</protein>
<organism evidence="5 6">
    <name type="scientific">Phocicoccus schoeneichii</name>
    <dbReference type="NCBI Taxonomy" id="1812261"/>
    <lineage>
        <taxon>Bacteria</taxon>
        <taxon>Bacillati</taxon>
        <taxon>Bacillota</taxon>
        <taxon>Bacilli</taxon>
        <taxon>Bacillales</taxon>
        <taxon>Salinicoccaceae</taxon>
        <taxon>Phocicoccus</taxon>
    </lineage>
</organism>
<name>A0A6V7RDI0_9BACL</name>
<dbReference type="Proteomes" id="UP000521032">
    <property type="component" value="Unassembled WGS sequence"/>
</dbReference>
<evidence type="ECO:0000313" key="5">
    <source>
        <dbReference type="EMBL" id="CAD2075635.1"/>
    </source>
</evidence>
<dbReference type="GO" id="GO:0000428">
    <property type="term" value="C:DNA-directed RNA polymerase complex"/>
    <property type="evidence" value="ECO:0007669"/>
    <property type="project" value="UniProtKB-KW"/>
</dbReference>
<comment type="caution">
    <text evidence="5">The sequence shown here is derived from an EMBL/GenBank/DDBJ whole genome shotgun (WGS) entry which is preliminary data.</text>
</comment>
<keyword evidence="2" id="KW-0808">Transferase</keyword>
<keyword evidence="1" id="KW-0240">DNA-directed RNA polymerase</keyword>
<sequence>MKTFKVFYQGHKTQRLIREETLIKYVEAETIEDVRKFLQNEDITIEFIETLSPDHLEYERDNNADFKVTKVNE</sequence>
<evidence type="ECO:0000256" key="3">
    <source>
        <dbReference type="ARBA" id="ARBA00022695"/>
    </source>
</evidence>
<dbReference type="GO" id="GO:0016779">
    <property type="term" value="F:nucleotidyltransferase activity"/>
    <property type="evidence" value="ECO:0007669"/>
    <property type="project" value="UniProtKB-KW"/>
</dbReference>
<proteinExistence type="predicted"/>
<keyword evidence="4" id="KW-0804">Transcription</keyword>
<dbReference type="Pfam" id="PF07288">
    <property type="entry name" value="RpoY"/>
    <property type="match status" value="1"/>
</dbReference>